<dbReference type="OrthoDB" id="276546at2759"/>
<dbReference type="CDD" id="cd02933">
    <property type="entry name" value="OYE_like_FMN"/>
    <property type="match status" value="1"/>
</dbReference>
<dbReference type="EMBL" id="KN832579">
    <property type="protein sequence ID" value="KII83267.1"/>
    <property type="molecule type" value="Genomic_DNA"/>
</dbReference>
<dbReference type="Gene3D" id="3.20.20.70">
    <property type="entry name" value="Aldolase class I"/>
    <property type="match status" value="1"/>
</dbReference>
<organism evidence="2 3">
    <name type="scientific">Plicaturopsis crispa FD-325 SS-3</name>
    <dbReference type="NCBI Taxonomy" id="944288"/>
    <lineage>
        <taxon>Eukaryota</taxon>
        <taxon>Fungi</taxon>
        <taxon>Dikarya</taxon>
        <taxon>Basidiomycota</taxon>
        <taxon>Agaricomycotina</taxon>
        <taxon>Agaricomycetes</taxon>
        <taxon>Agaricomycetidae</taxon>
        <taxon>Amylocorticiales</taxon>
        <taxon>Amylocorticiaceae</taxon>
        <taxon>Plicatura</taxon>
        <taxon>Plicaturopsis crispa</taxon>
    </lineage>
</organism>
<dbReference type="HOGENOM" id="CLU_012153_0_0_1"/>
<protein>
    <recommendedName>
        <fullName evidence="1">NADH:flavin oxidoreductase/NADH oxidase N-terminal domain-containing protein</fullName>
    </recommendedName>
</protein>
<evidence type="ECO:0000313" key="2">
    <source>
        <dbReference type="EMBL" id="KII83267.1"/>
    </source>
</evidence>
<dbReference type="AlphaFoldDB" id="A0A0C9SQ31"/>
<name>A0A0C9SQ31_PLICR</name>
<reference evidence="2 3" key="1">
    <citation type="submission" date="2014-06" db="EMBL/GenBank/DDBJ databases">
        <title>Evolutionary Origins and Diversification of the Mycorrhizal Mutualists.</title>
        <authorList>
            <consortium name="DOE Joint Genome Institute"/>
            <consortium name="Mycorrhizal Genomics Consortium"/>
            <person name="Kohler A."/>
            <person name="Kuo A."/>
            <person name="Nagy L.G."/>
            <person name="Floudas D."/>
            <person name="Copeland A."/>
            <person name="Barry K.W."/>
            <person name="Cichocki N."/>
            <person name="Veneault-Fourrey C."/>
            <person name="LaButti K."/>
            <person name="Lindquist E.A."/>
            <person name="Lipzen A."/>
            <person name="Lundell T."/>
            <person name="Morin E."/>
            <person name="Murat C."/>
            <person name="Riley R."/>
            <person name="Ohm R."/>
            <person name="Sun H."/>
            <person name="Tunlid A."/>
            <person name="Henrissat B."/>
            <person name="Grigoriev I.V."/>
            <person name="Hibbett D.S."/>
            <person name="Martin F."/>
        </authorList>
    </citation>
    <scope>NUCLEOTIDE SEQUENCE [LARGE SCALE GENOMIC DNA]</scope>
    <source>
        <strain evidence="2 3">FD-325 SS-3</strain>
    </source>
</reference>
<dbReference type="PANTHER" id="PTHR22893:SF91">
    <property type="entry name" value="NADPH DEHYDROGENASE 2-RELATED"/>
    <property type="match status" value="1"/>
</dbReference>
<evidence type="ECO:0000259" key="1">
    <source>
        <dbReference type="Pfam" id="PF00724"/>
    </source>
</evidence>
<dbReference type="GO" id="GO:0010181">
    <property type="term" value="F:FMN binding"/>
    <property type="evidence" value="ECO:0007669"/>
    <property type="project" value="InterPro"/>
</dbReference>
<accession>A0A0C9SQ31</accession>
<dbReference type="GO" id="GO:0016491">
    <property type="term" value="F:oxidoreductase activity"/>
    <property type="evidence" value="ECO:0007669"/>
    <property type="project" value="InterPro"/>
</dbReference>
<dbReference type="PANTHER" id="PTHR22893">
    <property type="entry name" value="NADH OXIDOREDUCTASE-RELATED"/>
    <property type="match status" value="1"/>
</dbReference>
<dbReference type="Pfam" id="PF00724">
    <property type="entry name" value="Oxidored_FMN"/>
    <property type="match status" value="1"/>
</dbReference>
<proteinExistence type="predicted"/>
<dbReference type="InterPro" id="IPR013785">
    <property type="entry name" value="Aldolase_TIM"/>
</dbReference>
<dbReference type="SUPFAM" id="SSF51395">
    <property type="entry name" value="FMN-linked oxidoreductases"/>
    <property type="match status" value="1"/>
</dbReference>
<evidence type="ECO:0000313" key="3">
    <source>
        <dbReference type="Proteomes" id="UP000053263"/>
    </source>
</evidence>
<keyword evidence="3" id="KW-1185">Reference proteome</keyword>
<sequence length="374" mass="41511">MSTSALFKPIQVGELTLRHRVVHAPLTRFRANDVYVPSPLTSEYYAQRASTPGTLLIAEATLISPQAGGFTNVPGIYSEEQLAAWRKIVDGVHAKGSYIYLQLWAVGRAAYLGVLRKEGHPYVSASDIQLFDPGVEQTREPVAPRPLTIPEIKQYIQDYATAATNAVNVGFDGVEVHGAHGYLVDQFLQDVSNKRTDEYGGSIENRARFGLEVIDAISEAIGANKTAIRISPWSRYQDMGMPDPKPTFTYFVQHLRERHPDLAYLHVVEPRVDGPNTREAGVPQGQSNDFIRALWAPLPLISAGGFDRALGIDFADHKGDLIAYGRPYIANPDLPFRLKYDIPLAVPDRRTYYVYGSTDTKGYIDYPFADVAKL</sequence>
<dbReference type="InterPro" id="IPR001155">
    <property type="entry name" value="OxRdtase_FMN_N"/>
</dbReference>
<dbReference type="Proteomes" id="UP000053263">
    <property type="component" value="Unassembled WGS sequence"/>
</dbReference>
<gene>
    <name evidence="2" type="ORF">PLICRDRAFT_169021</name>
</gene>
<dbReference type="FunFam" id="3.20.20.70:FF:000138">
    <property type="entry name" value="NADPH dehydrogenase 1"/>
    <property type="match status" value="1"/>
</dbReference>
<feature type="domain" description="NADH:flavin oxidoreductase/NADH oxidase N-terminal" evidence="1">
    <location>
        <begin position="6"/>
        <end position="344"/>
    </location>
</feature>
<dbReference type="InterPro" id="IPR045247">
    <property type="entry name" value="Oye-like"/>
</dbReference>